<dbReference type="InterPro" id="IPR010920">
    <property type="entry name" value="LSM_dom_sf"/>
</dbReference>
<evidence type="ECO:0000256" key="8">
    <source>
        <dbReference type="ARBA" id="ARBA00023274"/>
    </source>
</evidence>
<dbReference type="GO" id="GO:0000956">
    <property type="term" value="P:nuclear-transcribed mRNA catabolic process"/>
    <property type="evidence" value="ECO:0007669"/>
    <property type="project" value="InterPro"/>
</dbReference>
<proteinExistence type="inferred from homology"/>
<comment type="subcellular location">
    <subcellularLocation>
        <location evidence="1">Nucleus</location>
    </subcellularLocation>
</comment>
<dbReference type="RefSeq" id="XP_040771052.1">
    <property type="nucleotide sequence ID" value="XM_040915996.1"/>
</dbReference>
<keyword evidence="4" id="KW-0747">Spliceosome</keyword>
<keyword evidence="7" id="KW-0539">Nucleus</keyword>
<dbReference type="InterPro" id="IPR044641">
    <property type="entry name" value="Lsm7/SmG-like"/>
</dbReference>
<keyword evidence="12" id="KW-1185">Reference proteome</keyword>
<dbReference type="InterPro" id="IPR017132">
    <property type="entry name" value="Lsm7"/>
</dbReference>
<dbReference type="PROSITE" id="PS52002">
    <property type="entry name" value="SM"/>
    <property type="match status" value="1"/>
</dbReference>
<evidence type="ECO:0000256" key="9">
    <source>
        <dbReference type="SAM" id="MobiDB-lite"/>
    </source>
</evidence>
<dbReference type="Proteomes" id="UP000803844">
    <property type="component" value="Unassembled WGS sequence"/>
</dbReference>
<gene>
    <name evidence="11" type="ORF">M406DRAFT_234747</name>
</gene>
<dbReference type="PANTHER" id="PTHR10553">
    <property type="entry name" value="SMALL NUCLEAR RIBONUCLEOPROTEIN"/>
    <property type="match status" value="1"/>
</dbReference>
<protein>
    <submittedName>
        <fullName evidence="11">U6 snRNA-associated Sm-like protein LSm7</fullName>
    </submittedName>
</protein>
<feature type="region of interest" description="Disordered" evidence="9">
    <location>
        <begin position="1"/>
        <end position="27"/>
    </location>
</feature>
<dbReference type="AlphaFoldDB" id="A0A9P4XSI4"/>
<dbReference type="PIRSF" id="PIRSF037188">
    <property type="entry name" value="U6_snRNA_Lsm7"/>
    <property type="match status" value="1"/>
</dbReference>
<evidence type="ECO:0000256" key="2">
    <source>
        <dbReference type="ARBA" id="ARBA00006850"/>
    </source>
</evidence>
<dbReference type="OrthoDB" id="274944at2759"/>
<evidence type="ECO:0000256" key="5">
    <source>
        <dbReference type="ARBA" id="ARBA00022884"/>
    </source>
</evidence>
<dbReference type="GO" id="GO:0003723">
    <property type="term" value="F:RNA binding"/>
    <property type="evidence" value="ECO:0007669"/>
    <property type="project" value="UniProtKB-KW"/>
</dbReference>
<evidence type="ECO:0000313" key="12">
    <source>
        <dbReference type="Proteomes" id="UP000803844"/>
    </source>
</evidence>
<name>A0A9P4XSI4_CRYP1</name>
<evidence type="ECO:0000256" key="3">
    <source>
        <dbReference type="ARBA" id="ARBA00022664"/>
    </source>
</evidence>
<dbReference type="SUPFAM" id="SSF50182">
    <property type="entry name" value="Sm-like ribonucleoproteins"/>
    <property type="match status" value="1"/>
</dbReference>
<keyword evidence="6" id="KW-0508">mRNA splicing</keyword>
<comment type="caution">
    <text evidence="11">The sequence shown here is derived from an EMBL/GenBank/DDBJ whole genome shotgun (WGS) entry which is preliminary data.</text>
</comment>
<dbReference type="Gene3D" id="2.30.30.100">
    <property type="match status" value="1"/>
</dbReference>
<accession>A0A9P4XSI4</accession>
<evidence type="ECO:0000256" key="7">
    <source>
        <dbReference type="ARBA" id="ARBA00023242"/>
    </source>
</evidence>
<feature type="domain" description="Sm" evidence="10">
    <location>
        <begin position="32"/>
        <end position="108"/>
    </location>
</feature>
<evidence type="ECO:0000313" key="11">
    <source>
        <dbReference type="EMBL" id="KAF3760073.1"/>
    </source>
</evidence>
<feature type="non-terminal residue" evidence="11">
    <location>
        <position position="1"/>
    </location>
</feature>
<organism evidence="11 12">
    <name type="scientific">Cryphonectria parasitica (strain ATCC 38755 / EP155)</name>
    <dbReference type="NCBI Taxonomy" id="660469"/>
    <lineage>
        <taxon>Eukaryota</taxon>
        <taxon>Fungi</taxon>
        <taxon>Dikarya</taxon>
        <taxon>Ascomycota</taxon>
        <taxon>Pezizomycotina</taxon>
        <taxon>Sordariomycetes</taxon>
        <taxon>Sordariomycetidae</taxon>
        <taxon>Diaporthales</taxon>
        <taxon>Cryphonectriaceae</taxon>
        <taxon>Cryphonectria-Endothia species complex</taxon>
        <taxon>Cryphonectria</taxon>
    </lineage>
</organism>
<dbReference type="GO" id="GO:0097526">
    <property type="term" value="C:spliceosomal tri-snRNP complex"/>
    <property type="evidence" value="ECO:0007669"/>
    <property type="project" value="TreeGrafter"/>
</dbReference>
<sequence>GRGGGQHHREQGHGEGGSGSGSKGDRAAFKKENILDLNKYLDQEIRVKFTGGREAIGTLKGFDQLMNLVLDDVRETMRDDDGNVTTRPLGLAVFRGTVIALIHPMSGSEEIKNPFVADDE</sequence>
<evidence type="ECO:0000256" key="1">
    <source>
        <dbReference type="ARBA" id="ARBA00004123"/>
    </source>
</evidence>
<feature type="non-terminal residue" evidence="11">
    <location>
        <position position="120"/>
    </location>
</feature>
<dbReference type="GO" id="GO:0071013">
    <property type="term" value="C:catalytic step 2 spliceosome"/>
    <property type="evidence" value="ECO:0007669"/>
    <property type="project" value="TreeGrafter"/>
</dbReference>
<dbReference type="EMBL" id="MU032354">
    <property type="protein sequence ID" value="KAF3760073.1"/>
    <property type="molecule type" value="Genomic_DNA"/>
</dbReference>
<evidence type="ECO:0000256" key="4">
    <source>
        <dbReference type="ARBA" id="ARBA00022728"/>
    </source>
</evidence>
<dbReference type="PANTHER" id="PTHR10553:SF5">
    <property type="entry name" value="U6 SNRNA-ASSOCIATED SM-LIKE PROTEIN LSM7"/>
    <property type="match status" value="1"/>
</dbReference>
<dbReference type="InterPro" id="IPR047575">
    <property type="entry name" value="Sm"/>
</dbReference>
<dbReference type="CDD" id="cd01729">
    <property type="entry name" value="LSm7"/>
    <property type="match status" value="1"/>
</dbReference>
<dbReference type="GO" id="GO:0071004">
    <property type="term" value="C:U2-type prespliceosome"/>
    <property type="evidence" value="ECO:0007669"/>
    <property type="project" value="TreeGrafter"/>
</dbReference>
<keyword evidence="8" id="KW-0687">Ribonucleoprotein</keyword>
<dbReference type="GO" id="GO:1990726">
    <property type="term" value="C:Lsm1-7-Pat1 complex"/>
    <property type="evidence" value="ECO:0007669"/>
    <property type="project" value="TreeGrafter"/>
</dbReference>
<dbReference type="Pfam" id="PF01423">
    <property type="entry name" value="LSM"/>
    <property type="match status" value="1"/>
</dbReference>
<evidence type="ECO:0000259" key="10">
    <source>
        <dbReference type="PROSITE" id="PS52002"/>
    </source>
</evidence>
<dbReference type="GO" id="GO:0000398">
    <property type="term" value="P:mRNA splicing, via spliceosome"/>
    <property type="evidence" value="ECO:0007669"/>
    <property type="project" value="InterPro"/>
</dbReference>
<reference evidence="11" key="1">
    <citation type="journal article" date="2020" name="Phytopathology">
        <title>Genome sequence of the chestnut blight fungus Cryphonectria parasitica EP155: A fundamental resource for an archetypical invasive plant pathogen.</title>
        <authorList>
            <person name="Crouch J.A."/>
            <person name="Dawe A."/>
            <person name="Aerts A."/>
            <person name="Barry K."/>
            <person name="Churchill A.C.L."/>
            <person name="Grimwood J."/>
            <person name="Hillman B."/>
            <person name="Milgroom M.G."/>
            <person name="Pangilinan J."/>
            <person name="Smith M."/>
            <person name="Salamov A."/>
            <person name="Schmutz J."/>
            <person name="Yadav J."/>
            <person name="Grigoriev I.V."/>
            <person name="Nuss D."/>
        </authorList>
    </citation>
    <scope>NUCLEOTIDE SEQUENCE</scope>
    <source>
        <strain evidence="11">EP155</strain>
    </source>
</reference>
<evidence type="ECO:0000256" key="6">
    <source>
        <dbReference type="ARBA" id="ARBA00023187"/>
    </source>
</evidence>
<keyword evidence="3" id="KW-0507">mRNA processing</keyword>
<comment type="similarity">
    <text evidence="2">Belongs to the snRNP Sm proteins family.</text>
</comment>
<dbReference type="GO" id="GO:0005688">
    <property type="term" value="C:U6 snRNP"/>
    <property type="evidence" value="ECO:0007669"/>
    <property type="project" value="TreeGrafter"/>
</dbReference>
<dbReference type="GeneID" id="63833125"/>
<keyword evidence="5" id="KW-0694">RNA-binding</keyword>
<dbReference type="SMART" id="SM00651">
    <property type="entry name" value="Sm"/>
    <property type="match status" value="1"/>
</dbReference>
<dbReference type="InterPro" id="IPR001163">
    <property type="entry name" value="Sm_dom_euk/arc"/>
</dbReference>